<keyword evidence="3" id="KW-1185">Reference proteome</keyword>
<dbReference type="AlphaFoldDB" id="B6IG48"/>
<feature type="region of interest" description="Disordered" evidence="1">
    <location>
        <begin position="1"/>
        <end position="66"/>
    </location>
</feature>
<dbReference type="STRING" id="6238.B6IG48"/>
<dbReference type="Proteomes" id="UP000008549">
    <property type="component" value="Unassembled WGS sequence"/>
</dbReference>
<evidence type="ECO:0000313" key="2">
    <source>
        <dbReference type="EMBL" id="CAR98878.1"/>
    </source>
</evidence>
<dbReference type="eggNOG" id="KOG2082">
    <property type="taxonomic scope" value="Eukaryota"/>
</dbReference>
<dbReference type="RefSeq" id="XP_045098445.1">
    <property type="nucleotide sequence ID" value="XM_045235362.1"/>
</dbReference>
<gene>
    <name evidence="2" type="ORF">CBG26382</name>
    <name evidence="2" type="ORF">CBG_26382</name>
</gene>
<reference evidence="2 3" key="2">
    <citation type="journal article" date="2011" name="PLoS Genet.">
        <title>Caenorhabditis briggsae recombinant inbred line genotypes reveal inter-strain incompatibility and the evolution of recombination.</title>
        <authorList>
            <person name="Ross J.A."/>
            <person name="Koboldt D.C."/>
            <person name="Staisch J.E."/>
            <person name="Chamberlin H.M."/>
            <person name="Gupta B.P."/>
            <person name="Miller R.D."/>
            <person name="Baird S.E."/>
            <person name="Haag E.S."/>
        </authorList>
    </citation>
    <scope>NUCLEOTIDE SEQUENCE [LARGE SCALE GENOMIC DNA]</scope>
    <source>
        <strain evidence="2 3">AF16</strain>
    </source>
</reference>
<feature type="compositionally biased region" description="Low complexity" evidence="1">
    <location>
        <begin position="1"/>
        <end position="13"/>
    </location>
</feature>
<proteinExistence type="predicted"/>
<feature type="compositionally biased region" description="Low complexity" evidence="1">
    <location>
        <begin position="30"/>
        <end position="43"/>
    </location>
</feature>
<protein>
    <submittedName>
        <fullName evidence="2">Protein CBG26382</fullName>
    </submittedName>
</protein>
<evidence type="ECO:0000256" key="1">
    <source>
        <dbReference type="SAM" id="MobiDB-lite"/>
    </source>
</evidence>
<accession>B6IG48</accession>
<dbReference type="HOGENOM" id="CLU_2374643_0_0_1"/>
<dbReference type="CTD" id="68917860"/>
<dbReference type="KEGG" id="cbr:CBG_26382"/>
<dbReference type="EMBL" id="HE601369">
    <property type="protein sequence ID" value="CAR98878.1"/>
    <property type="molecule type" value="Genomic_DNA"/>
</dbReference>
<reference evidence="2 3" key="1">
    <citation type="journal article" date="2003" name="PLoS Biol.">
        <title>The genome sequence of Caenorhabditis briggsae: a platform for comparative genomics.</title>
        <authorList>
            <person name="Stein L.D."/>
            <person name="Bao Z."/>
            <person name="Blasiar D."/>
            <person name="Blumenthal T."/>
            <person name="Brent M.R."/>
            <person name="Chen N."/>
            <person name="Chinwalla A."/>
            <person name="Clarke L."/>
            <person name="Clee C."/>
            <person name="Coghlan A."/>
            <person name="Coulson A."/>
            <person name="D'Eustachio P."/>
            <person name="Fitch D.H."/>
            <person name="Fulton L.A."/>
            <person name="Fulton R.E."/>
            <person name="Griffiths-Jones S."/>
            <person name="Harris T.W."/>
            <person name="Hillier L.W."/>
            <person name="Kamath R."/>
            <person name="Kuwabara P.E."/>
            <person name="Mardis E.R."/>
            <person name="Marra M.A."/>
            <person name="Miner T.L."/>
            <person name="Minx P."/>
            <person name="Mullikin J.C."/>
            <person name="Plumb R.W."/>
            <person name="Rogers J."/>
            <person name="Schein J.E."/>
            <person name="Sohrmann M."/>
            <person name="Spieth J."/>
            <person name="Stajich J.E."/>
            <person name="Wei C."/>
            <person name="Willey D."/>
            <person name="Wilson R.K."/>
            <person name="Durbin R."/>
            <person name="Waterston R.H."/>
        </authorList>
    </citation>
    <scope>NUCLEOTIDE SEQUENCE [LARGE SCALE GENOMIC DNA]</scope>
    <source>
        <strain evidence="2 3">AF16</strain>
    </source>
</reference>
<name>B6IG48_CAEBR</name>
<dbReference type="GeneID" id="68917860"/>
<dbReference type="InParanoid" id="B6IG48"/>
<organism evidence="2 3">
    <name type="scientific">Caenorhabditis briggsae</name>
    <dbReference type="NCBI Taxonomy" id="6238"/>
    <lineage>
        <taxon>Eukaryota</taxon>
        <taxon>Metazoa</taxon>
        <taxon>Ecdysozoa</taxon>
        <taxon>Nematoda</taxon>
        <taxon>Chromadorea</taxon>
        <taxon>Rhabditida</taxon>
        <taxon>Rhabditina</taxon>
        <taxon>Rhabditomorpha</taxon>
        <taxon>Rhabditoidea</taxon>
        <taxon>Rhabditidae</taxon>
        <taxon>Peloderinae</taxon>
        <taxon>Caenorhabditis</taxon>
    </lineage>
</organism>
<sequence>MTLTTTSMLRSTSIPVKPVPPSQQFEPEPTSSTSTNTVTSRRSSGGGSGQGLASKKPPNMHINIPADEGAERIPLCEQHSPLALYEICKQLHPPE</sequence>
<evidence type="ECO:0000313" key="3">
    <source>
        <dbReference type="Proteomes" id="UP000008549"/>
    </source>
</evidence>